<feature type="non-terminal residue" evidence="2">
    <location>
        <position position="79"/>
    </location>
</feature>
<sequence>MEDECDDDPFDDPFGDALQISSGLQATRDSSAVDDESEGGESAVKGVVERVDVRIRGEFLRYKDAREVAVCITLSRPPP</sequence>
<protein>
    <submittedName>
        <fullName evidence="2">Uncharacterized protein</fullName>
    </submittedName>
</protein>
<dbReference type="EMBL" id="KZ155840">
    <property type="protein sequence ID" value="OUS41773.1"/>
    <property type="molecule type" value="Genomic_DNA"/>
</dbReference>
<name>A0A1Y5I128_OSTTA</name>
<dbReference type="Proteomes" id="UP000195557">
    <property type="component" value="Unassembled WGS sequence"/>
</dbReference>
<evidence type="ECO:0000313" key="3">
    <source>
        <dbReference type="EMBL" id="OUS42064.1"/>
    </source>
</evidence>
<feature type="compositionally biased region" description="Acidic residues" evidence="1">
    <location>
        <begin position="1"/>
        <end position="14"/>
    </location>
</feature>
<evidence type="ECO:0000313" key="2">
    <source>
        <dbReference type="EMBL" id="OUS41773.1"/>
    </source>
</evidence>
<organism evidence="2">
    <name type="scientific">Ostreococcus tauri</name>
    <name type="common">Marine green alga</name>
    <dbReference type="NCBI Taxonomy" id="70448"/>
    <lineage>
        <taxon>Eukaryota</taxon>
        <taxon>Viridiplantae</taxon>
        <taxon>Chlorophyta</taxon>
        <taxon>Mamiellophyceae</taxon>
        <taxon>Mamiellales</taxon>
        <taxon>Bathycoccaceae</taxon>
        <taxon>Ostreococcus</taxon>
    </lineage>
</organism>
<reference evidence="2" key="1">
    <citation type="submission" date="2017-04" db="EMBL/GenBank/DDBJ databases">
        <title>Population genomics of picophytoplankton unveils novel chromosome hypervariability.</title>
        <authorList>
            <consortium name="DOE Joint Genome Institute"/>
            <person name="Blanc-Mathieu R."/>
            <person name="Krasovec M."/>
            <person name="Hebrard M."/>
            <person name="Yau S."/>
            <person name="Desgranges E."/>
            <person name="Martin J."/>
            <person name="Schackwitz W."/>
            <person name="Kuo A."/>
            <person name="Salin G."/>
            <person name="Donnadieu C."/>
            <person name="Desdevises Y."/>
            <person name="Sanchez-Ferandin S."/>
            <person name="Moreau H."/>
            <person name="Rivals E."/>
            <person name="Grigoriev I.V."/>
            <person name="Grimsley N."/>
            <person name="Eyre-Walker A."/>
            <person name="Piganeau G."/>
        </authorList>
    </citation>
    <scope>NUCLEOTIDE SEQUENCE [LARGE SCALE GENOMIC DNA]</scope>
    <source>
        <strain evidence="2">RCC 1115</strain>
    </source>
</reference>
<feature type="region of interest" description="Disordered" evidence="1">
    <location>
        <begin position="1"/>
        <end position="42"/>
    </location>
</feature>
<gene>
    <name evidence="3" type="ORF">BE221DRAFT_45409</name>
    <name evidence="2" type="ORF">BE221DRAFT_47278</name>
</gene>
<dbReference type="EMBL" id="KZ155839">
    <property type="protein sequence ID" value="OUS42064.1"/>
    <property type="molecule type" value="Genomic_DNA"/>
</dbReference>
<accession>A0A1Y5I128</accession>
<feature type="compositionally biased region" description="Polar residues" evidence="1">
    <location>
        <begin position="19"/>
        <end position="30"/>
    </location>
</feature>
<evidence type="ECO:0000256" key="1">
    <source>
        <dbReference type="SAM" id="MobiDB-lite"/>
    </source>
</evidence>
<proteinExistence type="predicted"/>
<dbReference type="AlphaFoldDB" id="A0A1Y5I128"/>